<evidence type="ECO:0000313" key="3">
    <source>
        <dbReference type="Proteomes" id="UP001292094"/>
    </source>
</evidence>
<dbReference type="Proteomes" id="UP001292094">
    <property type="component" value="Unassembled WGS sequence"/>
</dbReference>
<dbReference type="EMBL" id="JAWZYT010004944">
    <property type="protein sequence ID" value="KAK4292093.1"/>
    <property type="molecule type" value="Genomic_DNA"/>
</dbReference>
<proteinExistence type="predicted"/>
<comment type="caution">
    <text evidence="2">The sequence shown here is derived from an EMBL/GenBank/DDBJ whole genome shotgun (WGS) entry which is preliminary data.</text>
</comment>
<sequence length="132" mass="14505">MYSFVTVCLLLVSTFRSLSSLLPVHLRWLATVYPCWFPGSCYTVYPYSSPLAAPVTPFRSPPTLFIFVGSRLPLFISVGSCLSLFISIWFPFVPVHLHLAPVCPCSSPLAAVTAFRSSAFVPVGCGWRLDLA</sequence>
<gene>
    <name evidence="2" type="ORF">Pmani_035114</name>
</gene>
<evidence type="ECO:0000256" key="1">
    <source>
        <dbReference type="SAM" id="SignalP"/>
    </source>
</evidence>
<keyword evidence="3" id="KW-1185">Reference proteome</keyword>
<feature type="chain" id="PRO_5042134696" description="Secreted peptide" evidence="1">
    <location>
        <begin position="21"/>
        <end position="132"/>
    </location>
</feature>
<reference evidence="2" key="1">
    <citation type="submission" date="2023-11" db="EMBL/GenBank/DDBJ databases">
        <title>Genome assemblies of two species of porcelain crab, Petrolisthes cinctipes and Petrolisthes manimaculis (Anomura: Porcellanidae).</title>
        <authorList>
            <person name="Angst P."/>
        </authorList>
    </citation>
    <scope>NUCLEOTIDE SEQUENCE</scope>
    <source>
        <strain evidence="2">PB745_02</strain>
        <tissue evidence="2">Gill</tissue>
    </source>
</reference>
<evidence type="ECO:0000313" key="2">
    <source>
        <dbReference type="EMBL" id="KAK4292093.1"/>
    </source>
</evidence>
<organism evidence="2 3">
    <name type="scientific">Petrolisthes manimaculis</name>
    <dbReference type="NCBI Taxonomy" id="1843537"/>
    <lineage>
        <taxon>Eukaryota</taxon>
        <taxon>Metazoa</taxon>
        <taxon>Ecdysozoa</taxon>
        <taxon>Arthropoda</taxon>
        <taxon>Crustacea</taxon>
        <taxon>Multicrustacea</taxon>
        <taxon>Malacostraca</taxon>
        <taxon>Eumalacostraca</taxon>
        <taxon>Eucarida</taxon>
        <taxon>Decapoda</taxon>
        <taxon>Pleocyemata</taxon>
        <taxon>Anomura</taxon>
        <taxon>Galatheoidea</taxon>
        <taxon>Porcellanidae</taxon>
        <taxon>Petrolisthes</taxon>
    </lineage>
</organism>
<name>A0AAE1NLE4_9EUCA</name>
<accession>A0AAE1NLE4</accession>
<dbReference type="AlphaFoldDB" id="A0AAE1NLE4"/>
<keyword evidence="1" id="KW-0732">Signal</keyword>
<protein>
    <recommendedName>
        <fullName evidence="4">Secreted peptide</fullName>
    </recommendedName>
</protein>
<feature type="signal peptide" evidence="1">
    <location>
        <begin position="1"/>
        <end position="20"/>
    </location>
</feature>
<evidence type="ECO:0008006" key="4">
    <source>
        <dbReference type="Google" id="ProtNLM"/>
    </source>
</evidence>